<name>A0AAE0RPT5_9BIVA</name>
<comment type="caution">
    <text evidence="1">The sequence shown here is derived from an EMBL/GenBank/DDBJ whole genome shotgun (WGS) entry which is preliminary data.</text>
</comment>
<feature type="non-terminal residue" evidence="1">
    <location>
        <position position="1"/>
    </location>
</feature>
<proteinExistence type="predicted"/>
<protein>
    <submittedName>
        <fullName evidence="1">Uncharacterized protein</fullName>
    </submittedName>
</protein>
<reference evidence="1" key="1">
    <citation type="journal article" date="2021" name="Genome Biol. Evol.">
        <title>A High-Quality Reference Genome for a Parasitic Bivalve with Doubly Uniparental Inheritance (Bivalvia: Unionida).</title>
        <authorList>
            <person name="Smith C.H."/>
        </authorList>
    </citation>
    <scope>NUCLEOTIDE SEQUENCE</scope>
    <source>
        <strain evidence="1">CHS0354</strain>
    </source>
</reference>
<evidence type="ECO:0000313" key="2">
    <source>
        <dbReference type="Proteomes" id="UP001195483"/>
    </source>
</evidence>
<dbReference type="Proteomes" id="UP001195483">
    <property type="component" value="Unassembled WGS sequence"/>
</dbReference>
<dbReference type="EMBL" id="JAEAOA010000557">
    <property type="protein sequence ID" value="KAK3577296.1"/>
    <property type="molecule type" value="Genomic_DNA"/>
</dbReference>
<organism evidence="1 2">
    <name type="scientific">Potamilus streckersoni</name>
    <dbReference type="NCBI Taxonomy" id="2493646"/>
    <lineage>
        <taxon>Eukaryota</taxon>
        <taxon>Metazoa</taxon>
        <taxon>Spiralia</taxon>
        <taxon>Lophotrochozoa</taxon>
        <taxon>Mollusca</taxon>
        <taxon>Bivalvia</taxon>
        <taxon>Autobranchia</taxon>
        <taxon>Heteroconchia</taxon>
        <taxon>Palaeoheterodonta</taxon>
        <taxon>Unionida</taxon>
        <taxon>Unionoidea</taxon>
        <taxon>Unionidae</taxon>
        <taxon>Ambleminae</taxon>
        <taxon>Lampsilini</taxon>
        <taxon>Potamilus</taxon>
    </lineage>
</organism>
<sequence length="51" mass="6117">TRNVFLQLQKLHTLILRLYKEARYWNYTVTQSFPVVARHRFTSITPGYTMG</sequence>
<reference evidence="1" key="2">
    <citation type="journal article" date="2021" name="Genome Biol. Evol.">
        <title>Developing a high-quality reference genome for a parasitic bivalve with doubly uniparental inheritance (Bivalvia: Unionida).</title>
        <authorList>
            <person name="Smith C.H."/>
        </authorList>
    </citation>
    <scope>NUCLEOTIDE SEQUENCE</scope>
    <source>
        <strain evidence="1">CHS0354</strain>
        <tissue evidence="1">Mantle</tissue>
    </source>
</reference>
<feature type="non-terminal residue" evidence="1">
    <location>
        <position position="51"/>
    </location>
</feature>
<evidence type="ECO:0000313" key="1">
    <source>
        <dbReference type="EMBL" id="KAK3577296.1"/>
    </source>
</evidence>
<reference evidence="1" key="3">
    <citation type="submission" date="2023-05" db="EMBL/GenBank/DDBJ databases">
        <authorList>
            <person name="Smith C.H."/>
        </authorList>
    </citation>
    <scope>NUCLEOTIDE SEQUENCE</scope>
    <source>
        <strain evidence="1">CHS0354</strain>
        <tissue evidence="1">Mantle</tissue>
    </source>
</reference>
<gene>
    <name evidence="1" type="ORF">CHS0354_008388</name>
</gene>
<accession>A0AAE0RPT5</accession>
<keyword evidence="2" id="KW-1185">Reference proteome</keyword>
<dbReference type="AlphaFoldDB" id="A0AAE0RPT5"/>